<dbReference type="InterPro" id="IPR011041">
    <property type="entry name" value="Quinoprot_gluc/sorb_DH_b-prop"/>
</dbReference>
<proteinExistence type="predicted"/>
<gene>
    <name evidence="3" type="ORF">CLV28_2319</name>
</gene>
<protein>
    <submittedName>
        <fullName evidence="3">Glucose/arabinose dehydrogenase</fullName>
    </submittedName>
</protein>
<comment type="caution">
    <text evidence="3">The sequence shown here is derived from an EMBL/GenBank/DDBJ whole genome shotgun (WGS) entry which is preliminary data.</text>
</comment>
<name>A0A2M9CD40_9CELL</name>
<accession>A0A2M9CD40</accession>
<evidence type="ECO:0000313" key="4">
    <source>
        <dbReference type="Proteomes" id="UP000231693"/>
    </source>
</evidence>
<dbReference type="AlphaFoldDB" id="A0A2M9CD40"/>
<dbReference type="InterPro" id="IPR012938">
    <property type="entry name" value="Glc/Sorbosone_DH"/>
</dbReference>
<dbReference type="PANTHER" id="PTHR19328">
    <property type="entry name" value="HEDGEHOG-INTERACTING PROTEIN"/>
    <property type="match status" value="1"/>
</dbReference>
<evidence type="ECO:0000313" key="3">
    <source>
        <dbReference type="EMBL" id="PJJ69844.1"/>
    </source>
</evidence>
<keyword evidence="4" id="KW-1185">Reference proteome</keyword>
<organism evidence="3 4">
    <name type="scientific">Sediminihabitans luteus</name>
    <dbReference type="NCBI Taxonomy" id="1138585"/>
    <lineage>
        <taxon>Bacteria</taxon>
        <taxon>Bacillati</taxon>
        <taxon>Actinomycetota</taxon>
        <taxon>Actinomycetes</taxon>
        <taxon>Micrococcales</taxon>
        <taxon>Cellulomonadaceae</taxon>
        <taxon>Sediminihabitans</taxon>
    </lineage>
</organism>
<dbReference type="InterPro" id="IPR011042">
    <property type="entry name" value="6-blade_b-propeller_TolB-like"/>
</dbReference>
<dbReference type="SUPFAM" id="SSF50952">
    <property type="entry name" value="Soluble quinoprotein glucose dehydrogenase"/>
    <property type="match status" value="1"/>
</dbReference>
<evidence type="ECO:0000259" key="2">
    <source>
        <dbReference type="Pfam" id="PF07995"/>
    </source>
</evidence>
<dbReference type="EMBL" id="PGFE01000004">
    <property type="protein sequence ID" value="PJJ69844.1"/>
    <property type="molecule type" value="Genomic_DNA"/>
</dbReference>
<feature type="region of interest" description="Disordered" evidence="1">
    <location>
        <begin position="61"/>
        <end position="84"/>
    </location>
</feature>
<sequence>MALSTPSAPRGPAAMTLRATTPVATAPAATTFVATRLVATRLVATALGVLLLAGCTDAPEGGAGRAATPVVSSEPGSGTPGGEARVTVETVATGLDVPWALAPLEDGRLVISQRPGTLVVVDPDDGSVTSVVGEGADQLADETRPEGEAGLLGIALAPASDTGHELFLYRTGDDANAVLRGRLDVSDVPTLGPLTSVLDGIPKAANHDGGRLAFGPDGHLYVTTGDAARPDRAQDDASLAGKILRVTTDGAPAPGNPDPGSPVWSLGHRNPQGIGWTPGPDPVMVAAEFGQNTWDELNVIEPGENYGWPEVEGVGDRSGFVDPIVTWSTDEASPSGLAVSDDAVYVASLRGERLWRVAWSDDGGFVVGTPQPLLTGEHGRLRAVAVDATDPTDRTLWVLTNNTDGRGDPAPDDDRLLRVVVDGGAR</sequence>
<dbReference type="Gene3D" id="2.120.10.30">
    <property type="entry name" value="TolB, C-terminal domain"/>
    <property type="match status" value="1"/>
</dbReference>
<dbReference type="Proteomes" id="UP000231693">
    <property type="component" value="Unassembled WGS sequence"/>
</dbReference>
<dbReference type="RefSeq" id="WP_239073386.1">
    <property type="nucleotide sequence ID" value="NZ_BOOX01000023.1"/>
</dbReference>
<feature type="domain" description="Glucose/Sorbosone dehydrogenase" evidence="2">
    <location>
        <begin position="95"/>
        <end position="406"/>
    </location>
</feature>
<reference evidence="3 4" key="1">
    <citation type="submission" date="2017-11" db="EMBL/GenBank/DDBJ databases">
        <title>Genomic Encyclopedia of Archaeal and Bacterial Type Strains, Phase II (KMG-II): From Individual Species to Whole Genera.</title>
        <authorList>
            <person name="Goeker M."/>
        </authorList>
    </citation>
    <scope>NUCLEOTIDE SEQUENCE [LARGE SCALE GENOMIC DNA]</scope>
    <source>
        <strain evidence="3 4">DSM 25478</strain>
    </source>
</reference>
<dbReference type="Pfam" id="PF07995">
    <property type="entry name" value="GSDH"/>
    <property type="match status" value="1"/>
</dbReference>
<dbReference type="PANTHER" id="PTHR19328:SF13">
    <property type="entry name" value="HIPL1 PROTEIN"/>
    <property type="match status" value="1"/>
</dbReference>
<evidence type="ECO:0000256" key="1">
    <source>
        <dbReference type="SAM" id="MobiDB-lite"/>
    </source>
</evidence>